<dbReference type="Proteomes" id="UP000095286">
    <property type="component" value="Unplaced"/>
</dbReference>
<evidence type="ECO:0000313" key="2">
    <source>
        <dbReference type="WBParaSite" id="RSKR_0000704500.1"/>
    </source>
</evidence>
<proteinExistence type="predicted"/>
<dbReference type="WBParaSite" id="RSKR_0000704500.1">
    <property type="protein sequence ID" value="RSKR_0000704500.1"/>
    <property type="gene ID" value="RSKR_0000704500"/>
</dbReference>
<sequence length="350" mass="40208">MFVHVFPQFLLGFGYITPILIVFGVTGNIMNLTVLMTPSLRTKSNVLLSALAISDCFFLILMFPHSLGQYDFFAMNYNFRYFYFHCRMHLIAFANFFSAAAIWLVLAICMERLIGIKYPLFVRRYGMKSSFYIIGGIIGATFIVTAYSHISYKCLIKHFCSNTQIHSMCFSAQRDKWTSKLNNTYSDLAKQYVTWNTRFNAVFVVFLPILVVLWANVLLLMTLRERQKFMERSNVKQGEMGRAQMLMEQKITITVCAIVTSFTITQGPSALALLLSDFLLANSNKITTQMTIFPQFLVVLGKSLNFGLFCLSSAGFRTKLLSISKHRFTNWKPRYENKSHETERLCKANV</sequence>
<evidence type="ECO:0000313" key="1">
    <source>
        <dbReference type="Proteomes" id="UP000095286"/>
    </source>
</evidence>
<accession>A0AC35U2X3</accession>
<organism evidence="1 2">
    <name type="scientific">Rhabditophanes sp. KR3021</name>
    <dbReference type="NCBI Taxonomy" id="114890"/>
    <lineage>
        <taxon>Eukaryota</taxon>
        <taxon>Metazoa</taxon>
        <taxon>Ecdysozoa</taxon>
        <taxon>Nematoda</taxon>
        <taxon>Chromadorea</taxon>
        <taxon>Rhabditida</taxon>
        <taxon>Tylenchina</taxon>
        <taxon>Panagrolaimomorpha</taxon>
        <taxon>Strongyloidoidea</taxon>
        <taxon>Alloionematidae</taxon>
        <taxon>Rhabditophanes</taxon>
    </lineage>
</organism>
<reference evidence="2" key="1">
    <citation type="submission" date="2016-11" db="UniProtKB">
        <authorList>
            <consortium name="WormBaseParasite"/>
        </authorList>
    </citation>
    <scope>IDENTIFICATION</scope>
    <source>
        <strain evidence="2">KR3021</strain>
    </source>
</reference>
<protein>
    <submittedName>
        <fullName evidence="2">G_PROTEIN_RECEP_F1_2 domain-containing protein</fullName>
    </submittedName>
</protein>
<name>A0AC35U2X3_9BILA</name>